<dbReference type="OrthoDB" id="413122at2759"/>
<sequence>MHDLKNHNIIPFAEFVSTAHDQITISRYLFTIKSKLIIDLLPEIVVVDMSWALINSISNIFNSCDILTYLKLSFEKLLVLNNEKFEEVIKVKVYLCSTHFLNSVIKKAKKIKVKNNVRNAFIFSFTLVQNSKTIQELENYLINIFNIFNNQYFDRSVVYSLNTLKIKIRERNLSNLDISGERNPEKLSRDIDFKKFLKGTNENIGEKEEIIFRNSPFKTYFDELISKYKVRIQKTTSKYMINNEYFCPDLFNILENKLYLVPLWTGILINCSTIEYPRKTRLTNNPVENYFS</sequence>
<gene>
    <name evidence="1" type="ORF">OXX778_LOCUS23046</name>
</gene>
<evidence type="ECO:0000313" key="1">
    <source>
        <dbReference type="EMBL" id="CAF1144677.1"/>
    </source>
</evidence>
<dbReference type="AlphaFoldDB" id="A0A814SGM1"/>
<keyword evidence="2" id="KW-1185">Reference proteome</keyword>
<feature type="non-terminal residue" evidence="1">
    <location>
        <position position="292"/>
    </location>
</feature>
<accession>A0A814SGM1</accession>
<evidence type="ECO:0000313" key="2">
    <source>
        <dbReference type="Proteomes" id="UP000663879"/>
    </source>
</evidence>
<name>A0A814SGM1_9BILA</name>
<protein>
    <submittedName>
        <fullName evidence="1">Uncharacterized protein</fullName>
    </submittedName>
</protein>
<dbReference type="EMBL" id="CAJNOC010010964">
    <property type="protein sequence ID" value="CAF1144677.1"/>
    <property type="molecule type" value="Genomic_DNA"/>
</dbReference>
<reference evidence="1" key="1">
    <citation type="submission" date="2021-02" db="EMBL/GenBank/DDBJ databases">
        <authorList>
            <person name="Nowell W R."/>
        </authorList>
    </citation>
    <scope>NUCLEOTIDE SEQUENCE</scope>
    <source>
        <strain evidence="1">Ploen Becks lab</strain>
    </source>
</reference>
<comment type="caution">
    <text evidence="1">The sequence shown here is derived from an EMBL/GenBank/DDBJ whole genome shotgun (WGS) entry which is preliminary data.</text>
</comment>
<dbReference type="Proteomes" id="UP000663879">
    <property type="component" value="Unassembled WGS sequence"/>
</dbReference>
<proteinExistence type="predicted"/>
<organism evidence="1 2">
    <name type="scientific">Brachionus calyciflorus</name>
    <dbReference type="NCBI Taxonomy" id="104777"/>
    <lineage>
        <taxon>Eukaryota</taxon>
        <taxon>Metazoa</taxon>
        <taxon>Spiralia</taxon>
        <taxon>Gnathifera</taxon>
        <taxon>Rotifera</taxon>
        <taxon>Eurotatoria</taxon>
        <taxon>Monogononta</taxon>
        <taxon>Pseudotrocha</taxon>
        <taxon>Ploima</taxon>
        <taxon>Brachionidae</taxon>
        <taxon>Brachionus</taxon>
    </lineage>
</organism>